<evidence type="ECO:0000256" key="2">
    <source>
        <dbReference type="ARBA" id="ARBA00022695"/>
    </source>
</evidence>
<comment type="caution">
    <text evidence="4">The sequence shown here is derived from an EMBL/GenBank/DDBJ whole genome shotgun (WGS) entry which is preliminary data.</text>
</comment>
<dbReference type="PANTHER" id="PTHR43584:SF8">
    <property type="entry name" value="N-ACETYLMURAMATE ALPHA-1-PHOSPHATE URIDYLYLTRANSFERASE"/>
    <property type="match status" value="1"/>
</dbReference>
<feature type="domain" description="Nucleotidyl transferase" evidence="3">
    <location>
        <begin position="4"/>
        <end position="112"/>
    </location>
</feature>
<name>A0A1F6EQZ6_9BACT</name>
<proteinExistence type="predicted"/>
<dbReference type="InterPro" id="IPR005835">
    <property type="entry name" value="NTP_transferase_dom"/>
</dbReference>
<organism evidence="4 5">
    <name type="scientific">Candidatus Kaiserbacteria bacterium RIFCSPLOWO2_01_FULL_50_24</name>
    <dbReference type="NCBI Taxonomy" id="1798507"/>
    <lineage>
        <taxon>Bacteria</taxon>
        <taxon>Candidatus Kaiseribacteriota</taxon>
    </lineage>
</organism>
<reference evidence="4 5" key="1">
    <citation type="journal article" date="2016" name="Nat. Commun.">
        <title>Thousands of microbial genomes shed light on interconnected biogeochemical processes in an aquifer system.</title>
        <authorList>
            <person name="Anantharaman K."/>
            <person name="Brown C.T."/>
            <person name="Hug L.A."/>
            <person name="Sharon I."/>
            <person name="Castelle C.J."/>
            <person name="Probst A.J."/>
            <person name="Thomas B.C."/>
            <person name="Singh A."/>
            <person name="Wilkins M.J."/>
            <person name="Karaoz U."/>
            <person name="Brodie E.L."/>
            <person name="Williams K.H."/>
            <person name="Hubbard S.S."/>
            <person name="Banfield J.F."/>
        </authorList>
    </citation>
    <scope>NUCLEOTIDE SEQUENCE [LARGE SCALE GENOMIC DNA]</scope>
</reference>
<dbReference type="Gene3D" id="3.90.550.10">
    <property type="entry name" value="Spore Coat Polysaccharide Biosynthesis Protein SpsA, Chain A"/>
    <property type="match status" value="1"/>
</dbReference>
<evidence type="ECO:0000256" key="1">
    <source>
        <dbReference type="ARBA" id="ARBA00022679"/>
    </source>
</evidence>
<dbReference type="EMBL" id="MFLU01000005">
    <property type="protein sequence ID" value="OGG76051.1"/>
    <property type="molecule type" value="Genomic_DNA"/>
</dbReference>
<accession>A0A1F6EQZ6</accession>
<keyword evidence="1" id="KW-0808">Transferase</keyword>
<evidence type="ECO:0000313" key="5">
    <source>
        <dbReference type="Proteomes" id="UP000178587"/>
    </source>
</evidence>
<dbReference type="InterPro" id="IPR029044">
    <property type="entry name" value="Nucleotide-diphossugar_trans"/>
</dbReference>
<dbReference type="SUPFAM" id="SSF53448">
    <property type="entry name" value="Nucleotide-diphospho-sugar transferases"/>
    <property type="match status" value="1"/>
</dbReference>
<dbReference type="PANTHER" id="PTHR43584">
    <property type="entry name" value="NUCLEOTIDYL TRANSFERASE"/>
    <property type="match status" value="1"/>
</dbReference>
<keyword evidence="2" id="KW-0548">Nucleotidyltransferase</keyword>
<evidence type="ECO:0000259" key="3">
    <source>
        <dbReference type="Pfam" id="PF00483"/>
    </source>
</evidence>
<dbReference type="Pfam" id="PF00483">
    <property type="entry name" value="NTP_transferase"/>
    <property type="match status" value="1"/>
</dbReference>
<dbReference type="GO" id="GO:0016779">
    <property type="term" value="F:nucleotidyltransferase activity"/>
    <property type="evidence" value="ECO:0007669"/>
    <property type="project" value="UniProtKB-KW"/>
</dbReference>
<protein>
    <recommendedName>
        <fullName evidence="3">Nucleotidyl transferase domain-containing protein</fullName>
    </recommendedName>
</protein>
<dbReference type="Proteomes" id="UP000178587">
    <property type="component" value="Unassembled WGS sequence"/>
</dbReference>
<dbReference type="STRING" id="1798507.A3A34_00695"/>
<gene>
    <name evidence="4" type="ORF">A3A34_00695</name>
</gene>
<dbReference type="InterPro" id="IPR050065">
    <property type="entry name" value="GlmU-like"/>
</dbReference>
<dbReference type="CDD" id="cd04181">
    <property type="entry name" value="NTP_transferase"/>
    <property type="match status" value="1"/>
</dbReference>
<dbReference type="AlphaFoldDB" id="A0A1F6EQZ6"/>
<sequence>MQCVILAAGLGTRMGGLTEQVPKPLLEVAGKTFLEHKFDILPDDVDEILLVVGHLGDKVRERYGEEYKGKRILYVEQGELNGTADALWKTQHLLNGKFLVLMGDDIYAREDIDSCRKYDWALLAKYNPDMRQGGKLIKDEAGNLADIVEGTEHDGPGLISTNMFVLDTRLFQYHQMVPKGPGSHEFGLPQTVLAASRASGIPLAIVEATLWIQITSVEDLKNAESVLLGSSTPK</sequence>
<evidence type="ECO:0000313" key="4">
    <source>
        <dbReference type="EMBL" id="OGG76051.1"/>
    </source>
</evidence>